<dbReference type="CDD" id="cd12285">
    <property type="entry name" value="RRM3_RBM39_like"/>
    <property type="match status" value="1"/>
</dbReference>
<feature type="compositionally biased region" description="Basic and acidic residues" evidence="8">
    <location>
        <begin position="99"/>
        <end position="112"/>
    </location>
</feature>
<feature type="region of interest" description="Disordered" evidence="8">
    <location>
        <begin position="75"/>
        <end position="134"/>
    </location>
</feature>
<dbReference type="Proteomes" id="UP001360953">
    <property type="component" value="Unassembled WGS sequence"/>
</dbReference>
<evidence type="ECO:0000256" key="7">
    <source>
        <dbReference type="SAM" id="Coils"/>
    </source>
</evidence>
<protein>
    <submittedName>
        <fullName evidence="10">Nuclear mRNA splicing factor-associated protein</fullName>
    </submittedName>
</protein>
<evidence type="ECO:0000256" key="4">
    <source>
        <dbReference type="ARBA" id="ARBA00022884"/>
    </source>
</evidence>
<feature type="region of interest" description="Disordered" evidence="8">
    <location>
        <begin position="1"/>
        <end position="36"/>
    </location>
</feature>
<gene>
    <name evidence="10" type="ORF">J3D65DRAFT_668417</name>
</gene>
<dbReference type="Gene3D" id="3.30.70.330">
    <property type="match status" value="2"/>
</dbReference>
<dbReference type="SMART" id="SM00360">
    <property type="entry name" value="RRM"/>
    <property type="match status" value="2"/>
</dbReference>
<organism evidence="10 11">
    <name type="scientific">Phyllosticta citribraziliensis</name>
    <dbReference type="NCBI Taxonomy" id="989973"/>
    <lineage>
        <taxon>Eukaryota</taxon>
        <taxon>Fungi</taxon>
        <taxon>Dikarya</taxon>
        <taxon>Ascomycota</taxon>
        <taxon>Pezizomycotina</taxon>
        <taxon>Dothideomycetes</taxon>
        <taxon>Dothideomycetes incertae sedis</taxon>
        <taxon>Botryosphaeriales</taxon>
        <taxon>Phyllostictaceae</taxon>
        <taxon>Phyllosticta</taxon>
    </lineage>
</organism>
<evidence type="ECO:0000256" key="2">
    <source>
        <dbReference type="ARBA" id="ARBA00022664"/>
    </source>
</evidence>
<dbReference type="SUPFAM" id="SSF54928">
    <property type="entry name" value="RNA-binding domain, RBD"/>
    <property type="match status" value="2"/>
</dbReference>
<evidence type="ECO:0000313" key="10">
    <source>
        <dbReference type="EMBL" id="KAK7535957.1"/>
    </source>
</evidence>
<accession>A0ABR1LL82</accession>
<dbReference type="RefSeq" id="XP_066654373.1">
    <property type="nucleotide sequence ID" value="XM_066803116.1"/>
</dbReference>
<dbReference type="PROSITE" id="PS50102">
    <property type="entry name" value="RRM"/>
    <property type="match status" value="2"/>
</dbReference>
<dbReference type="PANTHER" id="PTHR15608:SF0">
    <property type="entry name" value="HIV TAT-SPECIFIC FACTOR 1"/>
    <property type="match status" value="1"/>
</dbReference>
<keyword evidence="7" id="KW-0175">Coiled coil</keyword>
<feature type="domain" description="RRM" evidence="9">
    <location>
        <begin position="285"/>
        <end position="364"/>
    </location>
</feature>
<reference evidence="10 11" key="1">
    <citation type="submission" date="2024-04" db="EMBL/GenBank/DDBJ databases">
        <title>Phyllosticta paracitricarpa is synonymous to the EU quarantine fungus P. citricarpa based on phylogenomic analyses.</title>
        <authorList>
            <consortium name="Lawrence Berkeley National Laboratory"/>
            <person name="Van ingen-buijs V.A."/>
            <person name="Van westerhoven A.C."/>
            <person name="Haridas S."/>
            <person name="Skiadas P."/>
            <person name="Martin F."/>
            <person name="Groenewald J.Z."/>
            <person name="Crous P.W."/>
            <person name="Seidl M.F."/>
        </authorList>
    </citation>
    <scope>NUCLEOTIDE SEQUENCE [LARGE SCALE GENOMIC DNA]</scope>
    <source>
        <strain evidence="10 11">CPC 17464</strain>
    </source>
</reference>
<dbReference type="CDD" id="cd12281">
    <property type="entry name" value="RRM1_TatSF1_like"/>
    <property type="match status" value="1"/>
</dbReference>
<dbReference type="Pfam" id="PF00076">
    <property type="entry name" value="RRM_1"/>
    <property type="match status" value="1"/>
</dbReference>
<dbReference type="InterPro" id="IPR034392">
    <property type="entry name" value="TatSF1-like_RRM1"/>
</dbReference>
<dbReference type="InterPro" id="IPR035979">
    <property type="entry name" value="RBD_domain_sf"/>
</dbReference>
<proteinExistence type="inferred from homology"/>
<dbReference type="EMBL" id="JBBPEH010000007">
    <property type="protein sequence ID" value="KAK7535957.1"/>
    <property type="molecule type" value="Genomic_DNA"/>
</dbReference>
<evidence type="ECO:0000259" key="9">
    <source>
        <dbReference type="PROSITE" id="PS50102"/>
    </source>
</evidence>
<keyword evidence="5" id="KW-0508">mRNA splicing</keyword>
<keyword evidence="3" id="KW-0677">Repeat</keyword>
<comment type="similarity">
    <text evidence="1">Belongs to the HTATSF1 family.</text>
</comment>
<dbReference type="GeneID" id="92036022"/>
<feature type="region of interest" description="Disordered" evidence="8">
    <location>
        <begin position="396"/>
        <end position="428"/>
    </location>
</feature>
<sequence length="428" mass="48544">MPAPGLQDLGAKSDEHPEQQASFPQTQEEIDNDPRVSWSISGNKYILEEENGTEWAYDPKLQRWIPSLDEDDLARQSEAYAVPGVDQQSTADAFDDFEQNVRAEPGDADKKTKTARPKRKREKEEKRPAQNTAVYATSIPLDATAEEIEEVFGKYGMIAEALEDGKKRVKLYTDDNGNFKGDALIIYYRPESVELAISMLDDSEFRFGTKGPNGNMRVQVADSSYKKQKDDDKKQHFESRTHYDREKFAKKLKRHKERMEKRIGEWSSEEEEERTRWEKNVVLKHMFTLAELEEDKDAFDEIHEDIQEEASKYGEVTKVKICDKEVDGVVIVQFNDFDAAERCAAAFNGRSFDGRTVVAYISQQRENFKAKSLEERTGKSEEARIDEFTTKLEKGELAKNIDGGELPPLSDAAAEGEASKGTPGAVAP</sequence>
<evidence type="ECO:0000256" key="5">
    <source>
        <dbReference type="ARBA" id="ARBA00023187"/>
    </source>
</evidence>
<keyword evidence="2" id="KW-0507">mRNA processing</keyword>
<keyword evidence="4 6" id="KW-0694">RNA-binding</keyword>
<dbReference type="InterPro" id="IPR000504">
    <property type="entry name" value="RRM_dom"/>
</dbReference>
<keyword evidence="11" id="KW-1185">Reference proteome</keyword>
<dbReference type="InterPro" id="IPR034393">
    <property type="entry name" value="TatSF1-like"/>
</dbReference>
<dbReference type="PANTHER" id="PTHR15608">
    <property type="entry name" value="SPLICING FACTOR U2AF-ASSOCIATED PROTEIN 2"/>
    <property type="match status" value="1"/>
</dbReference>
<feature type="coiled-coil region" evidence="7">
    <location>
        <begin position="249"/>
        <end position="309"/>
    </location>
</feature>
<comment type="caution">
    <text evidence="10">The sequence shown here is derived from an EMBL/GenBank/DDBJ whole genome shotgun (WGS) entry which is preliminary data.</text>
</comment>
<evidence type="ECO:0000313" key="11">
    <source>
        <dbReference type="Proteomes" id="UP001360953"/>
    </source>
</evidence>
<name>A0ABR1LL82_9PEZI</name>
<dbReference type="InterPro" id="IPR012677">
    <property type="entry name" value="Nucleotide-bd_a/b_plait_sf"/>
</dbReference>
<evidence type="ECO:0000256" key="8">
    <source>
        <dbReference type="SAM" id="MobiDB-lite"/>
    </source>
</evidence>
<evidence type="ECO:0000256" key="1">
    <source>
        <dbReference type="ARBA" id="ARBA00007747"/>
    </source>
</evidence>
<evidence type="ECO:0000256" key="3">
    <source>
        <dbReference type="ARBA" id="ARBA00022737"/>
    </source>
</evidence>
<evidence type="ECO:0000256" key="6">
    <source>
        <dbReference type="PROSITE-ProRule" id="PRU00176"/>
    </source>
</evidence>
<feature type="domain" description="RRM" evidence="9">
    <location>
        <begin position="132"/>
        <end position="223"/>
    </location>
</feature>